<evidence type="ECO:0000256" key="8">
    <source>
        <dbReference type="PIRSR" id="PIRSR005091-3"/>
    </source>
</evidence>
<dbReference type="InterPro" id="IPR050448">
    <property type="entry name" value="OpgB/LTA_synthase_biosynth"/>
</dbReference>
<dbReference type="PANTHER" id="PTHR47371">
    <property type="entry name" value="LIPOTEICHOIC ACID SYNTHASE"/>
    <property type="match status" value="1"/>
</dbReference>
<dbReference type="Proteomes" id="UP000516764">
    <property type="component" value="Chromosome"/>
</dbReference>
<feature type="binding site" evidence="8">
    <location>
        <position position="488"/>
    </location>
    <ligand>
        <name>Mn(2+)</name>
        <dbReference type="ChEBI" id="CHEBI:29035"/>
    </ligand>
</feature>
<dbReference type="KEGG" id="phal:H9I45_15585"/>
<evidence type="ECO:0000256" key="4">
    <source>
        <dbReference type="ARBA" id="ARBA00022989"/>
    </source>
</evidence>
<protein>
    <submittedName>
        <fullName evidence="11">Sulfatase-like hydrolase/transferase</fullName>
    </submittedName>
</protein>
<dbReference type="OrthoDB" id="9777768at2"/>
<dbReference type="EMBL" id="CP061813">
    <property type="protein sequence ID" value="QOD60741.1"/>
    <property type="molecule type" value="Genomic_DNA"/>
</dbReference>
<proteinExistence type="predicted"/>
<name>A0A7L8AFF6_9FLAO</name>
<feature type="binding site" evidence="8">
    <location>
        <position position="487"/>
    </location>
    <ligand>
        <name>Mn(2+)</name>
        <dbReference type="ChEBI" id="CHEBI:29035"/>
    </ligand>
</feature>
<dbReference type="InterPro" id="IPR017850">
    <property type="entry name" value="Alkaline_phosphatase_core_sf"/>
</dbReference>
<evidence type="ECO:0000259" key="10">
    <source>
        <dbReference type="Pfam" id="PF00884"/>
    </source>
</evidence>
<keyword evidence="11" id="KW-0808">Transferase</keyword>
<keyword evidence="5 9" id="KW-0472">Membrane</keyword>
<evidence type="ECO:0000313" key="11">
    <source>
        <dbReference type="EMBL" id="QOD60741.1"/>
    </source>
</evidence>
<evidence type="ECO:0000256" key="9">
    <source>
        <dbReference type="SAM" id="Phobius"/>
    </source>
</evidence>
<dbReference type="Pfam" id="PF00884">
    <property type="entry name" value="Sulfatase"/>
    <property type="match status" value="1"/>
</dbReference>
<dbReference type="AlphaFoldDB" id="A0A7L8AFF6"/>
<feature type="binding site" evidence="8">
    <location>
        <position position="317"/>
    </location>
    <ligand>
        <name>Mn(2+)</name>
        <dbReference type="ChEBI" id="CHEBI:29035"/>
    </ligand>
</feature>
<evidence type="ECO:0000256" key="7">
    <source>
        <dbReference type="PIRSR" id="PIRSR005091-2"/>
    </source>
</evidence>
<comment type="subcellular location">
    <subcellularLocation>
        <location evidence="1">Cell membrane</location>
        <topology evidence="1">Multi-pass membrane protein</topology>
    </subcellularLocation>
</comment>
<sequence>MKSIKNRLQFNFTYFFLWVGYFVFARLFFLLFNFDKTKELDFVTIFKTFVYGLRLDCSFASYLSIIPFLLIIFTIFLQPKIIERIIKWYSYIIIVLITIFLLLDVGLYEAWGVRLDTSFFTYLNTPEVMLASVSTFQIILGVLFLGVFSFIFIKWFQKNIHLKMKKINKGSWLQIPLFLIITGILIIPLRGGLQTIPVNQSNVYFSNKMFANHAANNFIWNFFNVLSHKSDTGNPYKYFDKNIAKKIISKRRNSLLTATKDSILNTKKPNVILIIWESLTAKVVGSLGGEPNVTENLNRLSKEGILFTNFYANGDRTDKGIPAILSGYYPQATKSIMKMPNKTRSLPMLPQKMIDLGYKTSFYHGGDLNFGNMNTYLRNSGITHFVDGDDFDKKDWNSKWGAHDHIFMKRFANDLKGLQKEPFFKIALTLTSHEPYEIIGDYKFGKDTDENKFRSAHAYTDQVIGDFIEDAKQQPWYKNTLIIIISDHGHRSPKHEGVFNSPKKFKIPMLWLGGALQQKGIEIDNISSQIDLPFTLLDLLDGDKTNFSFSKNIFNNSSKQYAHYIFNNGFGTFSKNGLFVYDFTSKKSILKKGKAVFQLDSLGKAISQEAYQDFLDRK</sequence>
<dbReference type="GO" id="GO:0005886">
    <property type="term" value="C:plasma membrane"/>
    <property type="evidence" value="ECO:0007669"/>
    <property type="project" value="UniProtKB-SubCell"/>
</dbReference>
<keyword evidence="7" id="KW-0464">Manganese</keyword>
<feature type="transmembrane region" description="Helical" evidence="9">
    <location>
        <begin position="173"/>
        <end position="193"/>
    </location>
</feature>
<dbReference type="SUPFAM" id="SSF53649">
    <property type="entry name" value="Alkaline phosphatase-like"/>
    <property type="match status" value="1"/>
</dbReference>
<keyword evidence="11" id="KW-0378">Hydrolase</keyword>
<dbReference type="GO" id="GO:0016740">
    <property type="term" value="F:transferase activity"/>
    <property type="evidence" value="ECO:0007669"/>
    <property type="project" value="UniProtKB-KW"/>
</dbReference>
<evidence type="ECO:0000256" key="3">
    <source>
        <dbReference type="ARBA" id="ARBA00022692"/>
    </source>
</evidence>
<keyword evidence="7" id="KW-0479">Metal-binding</keyword>
<dbReference type="Gene3D" id="3.40.720.10">
    <property type="entry name" value="Alkaline Phosphatase, subunit A"/>
    <property type="match status" value="1"/>
</dbReference>
<feature type="domain" description="Sulfatase N-terminal" evidence="10">
    <location>
        <begin position="269"/>
        <end position="541"/>
    </location>
</feature>
<keyword evidence="4 9" id="KW-1133">Transmembrane helix</keyword>
<gene>
    <name evidence="11" type="ORF">H9I45_15585</name>
</gene>
<feature type="transmembrane region" description="Helical" evidence="9">
    <location>
        <begin position="128"/>
        <end position="153"/>
    </location>
</feature>
<dbReference type="PIRSF" id="PIRSF005091">
    <property type="entry name" value="Mmb_sulf_HI1246"/>
    <property type="match status" value="1"/>
</dbReference>
<keyword evidence="3 9" id="KW-0812">Transmembrane</keyword>
<feature type="transmembrane region" description="Helical" evidence="9">
    <location>
        <begin position="59"/>
        <end position="77"/>
    </location>
</feature>
<dbReference type="CDD" id="cd16015">
    <property type="entry name" value="LTA_synthase"/>
    <property type="match status" value="1"/>
</dbReference>
<reference evidence="11 12" key="1">
    <citation type="journal article" date="2016" name="Int. J. Syst. Evol. Microbiol.">
        <title>Polaribacter haliotis sp. nov., isolated from the gut of abalone Haliotis discus hannai.</title>
        <authorList>
            <person name="Kim Y.O."/>
            <person name="Park I.S."/>
            <person name="Park S."/>
            <person name="Nam B.H."/>
            <person name="Park J.M."/>
            <person name="Kim D.G."/>
            <person name="Yoon J.H."/>
        </authorList>
    </citation>
    <scope>NUCLEOTIDE SEQUENCE [LARGE SCALE GENOMIC DNA]</scope>
    <source>
        <strain evidence="11 12">KCTC 52418</strain>
    </source>
</reference>
<dbReference type="InterPro" id="IPR012160">
    <property type="entry name" value="LtaS-like"/>
</dbReference>
<keyword evidence="2" id="KW-1003">Cell membrane</keyword>
<dbReference type="PANTHER" id="PTHR47371:SF3">
    <property type="entry name" value="PHOSPHOGLYCEROL TRANSFERASE I"/>
    <property type="match status" value="1"/>
</dbReference>
<evidence type="ECO:0000313" key="12">
    <source>
        <dbReference type="Proteomes" id="UP000516764"/>
    </source>
</evidence>
<organism evidence="11 12">
    <name type="scientific">Polaribacter haliotis</name>
    <dbReference type="NCBI Taxonomy" id="1888915"/>
    <lineage>
        <taxon>Bacteria</taxon>
        <taxon>Pseudomonadati</taxon>
        <taxon>Bacteroidota</taxon>
        <taxon>Flavobacteriia</taxon>
        <taxon>Flavobacteriales</taxon>
        <taxon>Flavobacteriaceae</taxon>
    </lineage>
</organism>
<evidence type="ECO:0000256" key="1">
    <source>
        <dbReference type="ARBA" id="ARBA00004651"/>
    </source>
</evidence>
<evidence type="ECO:0000256" key="6">
    <source>
        <dbReference type="PIRSR" id="PIRSR005091-1"/>
    </source>
</evidence>
<dbReference type="RefSeq" id="WP_088354204.1">
    <property type="nucleotide sequence ID" value="NZ_CP061813.1"/>
</dbReference>
<dbReference type="InterPro" id="IPR000917">
    <property type="entry name" value="Sulfatase_N"/>
</dbReference>
<feature type="transmembrane region" description="Helical" evidence="9">
    <location>
        <begin position="89"/>
        <end position="108"/>
    </location>
</feature>
<evidence type="ECO:0000256" key="5">
    <source>
        <dbReference type="ARBA" id="ARBA00023136"/>
    </source>
</evidence>
<feature type="binding site" evidence="8">
    <location>
        <position position="277"/>
    </location>
    <ligand>
        <name>Mn(2+)</name>
        <dbReference type="ChEBI" id="CHEBI:29035"/>
    </ligand>
</feature>
<evidence type="ECO:0000256" key="2">
    <source>
        <dbReference type="ARBA" id="ARBA00022475"/>
    </source>
</evidence>
<keyword evidence="12" id="KW-1185">Reference proteome</keyword>
<accession>A0A7L8AFF6</accession>
<dbReference type="GO" id="GO:0046872">
    <property type="term" value="F:metal ion binding"/>
    <property type="evidence" value="ECO:0007669"/>
    <property type="project" value="UniProtKB-KW"/>
</dbReference>
<dbReference type="Gene3D" id="3.30.1120.80">
    <property type="match status" value="1"/>
</dbReference>
<feature type="binding site" evidence="7">
    <location>
        <position position="433"/>
    </location>
    <ligand>
        <name>substrate</name>
    </ligand>
</feature>
<feature type="transmembrane region" description="Helical" evidence="9">
    <location>
        <begin position="12"/>
        <end position="32"/>
    </location>
</feature>
<feature type="active site" evidence="6">
    <location>
        <position position="317"/>
    </location>
</feature>
<dbReference type="GO" id="GO:0016787">
    <property type="term" value="F:hydrolase activity"/>
    <property type="evidence" value="ECO:0007669"/>
    <property type="project" value="UniProtKB-KW"/>
</dbReference>